<gene>
    <name evidence="1" type="ORF">PFICI_02762</name>
</gene>
<dbReference type="EMBL" id="KI912110">
    <property type="protein sequence ID" value="ETS84737.1"/>
    <property type="molecule type" value="Genomic_DNA"/>
</dbReference>
<organism evidence="1 2">
    <name type="scientific">Pestalotiopsis fici (strain W106-1 / CGMCC3.15140)</name>
    <dbReference type="NCBI Taxonomy" id="1229662"/>
    <lineage>
        <taxon>Eukaryota</taxon>
        <taxon>Fungi</taxon>
        <taxon>Dikarya</taxon>
        <taxon>Ascomycota</taxon>
        <taxon>Pezizomycotina</taxon>
        <taxon>Sordariomycetes</taxon>
        <taxon>Xylariomycetidae</taxon>
        <taxon>Amphisphaeriales</taxon>
        <taxon>Sporocadaceae</taxon>
        <taxon>Pestalotiopsis</taxon>
    </lineage>
</organism>
<sequence>MSAQHGGGQEVSQIGGAAAAATAQYNSIIQDMKQLLHIKFKWSGDQNRRIKNLVTELLVWGVLIEIETGTLEWFAVKQASSMSMIQAHLLRVSTALADFMDYANNPARSCQQENPASEFGRSVRELQVSVEDFCNSSVEILSAMKLRSGQRPMPPVVQGPIDPDDQIDLSRWQIRTEPLCRSLFASSTKTSIRDPVDQIKLSRWQIRTEPLCRSLFASSTKTSIRK</sequence>
<accession>W3XH49</accession>
<dbReference type="RefSeq" id="XP_007829534.1">
    <property type="nucleotide sequence ID" value="XM_007831343.1"/>
</dbReference>
<dbReference type="KEGG" id="pfy:PFICI_02762"/>
<evidence type="ECO:0000313" key="2">
    <source>
        <dbReference type="Proteomes" id="UP000030651"/>
    </source>
</evidence>
<dbReference type="HOGENOM" id="CLU_1225144_0_0_1"/>
<keyword evidence="2" id="KW-1185">Reference proteome</keyword>
<dbReference type="InParanoid" id="W3XH49"/>
<name>W3XH49_PESFW</name>
<protein>
    <submittedName>
        <fullName evidence="1">Uncharacterized protein</fullName>
    </submittedName>
</protein>
<dbReference type="Proteomes" id="UP000030651">
    <property type="component" value="Unassembled WGS sequence"/>
</dbReference>
<reference evidence="2" key="1">
    <citation type="journal article" date="2015" name="BMC Genomics">
        <title>Genomic and transcriptomic analysis of the endophytic fungus Pestalotiopsis fici reveals its lifestyle and high potential for synthesis of natural products.</title>
        <authorList>
            <person name="Wang X."/>
            <person name="Zhang X."/>
            <person name="Liu L."/>
            <person name="Xiang M."/>
            <person name="Wang W."/>
            <person name="Sun X."/>
            <person name="Che Y."/>
            <person name="Guo L."/>
            <person name="Liu G."/>
            <person name="Guo L."/>
            <person name="Wang C."/>
            <person name="Yin W.B."/>
            <person name="Stadler M."/>
            <person name="Zhang X."/>
            <person name="Liu X."/>
        </authorList>
    </citation>
    <scope>NUCLEOTIDE SEQUENCE [LARGE SCALE GENOMIC DNA]</scope>
    <source>
        <strain evidence="2">W106-1 / CGMCC3.15140</strain>
    </source>
</reference>
<dbReference type="GeneID" id="19267775"/>
<proteinExistence type="predicted"/>
<dbReference type="AlphaFoldDB" id="W3XH49"/>
<evidence type="ECO:0000313" key="1">
    <source>
        <dbReference type="EMBL" id="ETS84737.1"/>
    </source>
</evidence>